<keyword evidence="1" id="KW-0812">Transmembrane</keyword>
<feature type="transmembrane region" description="Helical" evidence="1">
    <location>
        <begin position="186"/>
        <end position="205"/>
    </location>
</feature>
<reference evidence="2" key="1">
    <citation type="submission" date="2019-08" db="EMBL/GenBank/DDBJ databases">
        <authorList>
            <person name="Kucharzyk K."/>
            <person name="Murdoch R.W."/>
            <person name="Higgins S."/>
            <person name="Loffler F."/>
        </authorList>
    </citation>
    <scope>NUCLEOTIDE SEQUENCE</scope>
</reference>
<keyword evidence="1" id="KW-0472">Membrane</keyword>
<gene>
    <name evidence="2" type="ORF">SDC9_140765</name>
</gene>
<feature type="transmembrane region" description="Helical" evidence="1">
    <location>
        <begin position="157"/>
        <end position="174"/>
    </location>
</feature>
<proteinExistence type="predicted"/>
<protein>
    <submittedName>
        <fullName evidence="2">Uncharacterized protein</fullName>
    </submittedName>
</protein>
<comment type="caution">
    <text evidence="2">The sequence shown here is derived from an EMBL/GenBank/DDBJ whole genome shotgun (WGS) entry which is preliminary data.</text>
</comment>
<name>A0A645DWE8_9ZZZZ</name>
<evidence type="ECO:0000313" key="2">
    <source>
        <dbReference type="EMBL" id="MPM93625.1"/>
    </source>
</evidence>
<accession>A0A645DWE8</accession>
<evidence type="ECO:0000256" key="1">
    <source>
        <dbReference type="SAM" id="Phobius"/>
    </source>
</evidence>
<dbReference type="EMBL" id="VSSQ01040394">
    <property type="protein sequence ID" value="MPM93625.1"/>
    <property type="molecule type" value="Genomic_DNA"/>
</dbReference>
<organism evidence="2">
    <name type="scientific">bioreactor metagenome</name>
    <dbReference type="NCBI Taxonomy" id="1076179"/>
    <lineage>
        <taxon>unclassified sequences</taxon>
        <taxon>metagenomes</taxon>
        <taxon>ecological metagenomes</taxon>
    </lineage>
</organism>
<dbReference type="AlphaFoldDB" id="A0A645DWE8"/>
<keyword evidence="1" id="KW-1133">Transmembrane helix</keyword>
<sequence>MERIKEGLTADQDIDPSKVLKRGTITYNQARDISYEGKIKGIEIFAIDESIECDHVLGISASIEYALAIWNGDSRETALKKSVIRAITVYGEDFIKELELTEIIGEEEFSKFCDKINYVKKINSLDLYKPLDVMIDDDIGEDDDLTTKKKLMKNIKIASFIAGLTLAIIVMQIITNGCTFKDNLYLFLPIFIISLTMSILVLFYIRISKYITEQYTKNRGQTIMEMFNEELERIIYDNILTEKECKVILHNITKGEISKLLLDMKGSVNKKLSCNALVKNETRFILDERKSIVLPSEMEVKKCVEKFMDSYKEKFCKDEAVKTT</sequence>